<evidence type="ECO:0000256" key="3">
    <source>
        <dbReference type="ARBA" id="ARBA00013253"/>
    </source>
</evidence>
<evidence type="ECO:0000256" key="1">
    <source>
        <dbReference type="ARBA" id="ARBA00000198"/>
    </source>
</evidence>
<dbReference type="Pfam" id="PF01288">
    <property type="entry name" value="HPPK"/>
    <property type="match status" value="1"/>
</dbReference>
<dbReference type="KEGG" id="aar:Acear_1781"/>
<dbReference type="AlphaFoldDB" id="D9QRZ5"/>
<name>D9QRZ5_ACEAZ</name>
<sequence length="164" mass="18958">MTTVYLSLGSNKESREEYLQRAIKKLQDHSGIRVIASSPVYETKPVGYTDQDDFLNLVLEVKTTLASLELLDYIQEVELELDRTREIRWGPRTIDIDIILFGEKEIESERLTIPHPRFHKRAFVLVPLLDLTDEVVYEGKTAAELLDELPHKADVVEYKSCLRI</sequence>
<evidence type="ECO:0000256" key="2">
    <source>
        <dbReference type="ARBA" id="ARBA00005051"/>
    </source>
</evidence>
<evidence type="ECO:0000313" key="11">
    <source>
        <dbReference type="Proteomes" id="UP000001661"/>
    </source>
</evidence>
<keyword evidence="11" id="KW-1185">Reference proteome</keyword>
<keyword evidence="4 10" id="KW-0808">Transferase</keyword>
<dbReference type="GO" id="GO:0046656">
    <property type="term" value="P:folic acid biosynthetic process"/>
    <property type="evidence" value="ECO:0007669"/>
    <property type="project" value="UniProtKB-KW"/>
</dbReference>
<protein>
    <recommendedName>
        <fullName evidence="3">2-amino-4-hydroxy-6-hydroxymethyldihydropteridine diphosphokinase</fullName>
        <ecNumber evidence="3">2.7.6.3</ecNumber>
    </recommendedName>
</protein>
<dbReference type="PANTHER" id="PTHR43071:SF1">
    <property type="entry name" value="2-AMINO-4-HYDROXY-6-HYDROXYMETHYLDIHYDROPTERIDINE PYROPHOSPHOKINASE"/>
    <property type="match status" value="1"/>
</dbReference>
<dbReference type="GO" id="GO:0003848">
    <property type="term" value="F:2-amino-4-hydroxy-6-hydroxymethyldihydropteridine diphosphokinase activity"/>
    <property type="evidence" value="ECO:0007669"/>
    <property type="project" value="UniProtKB-EC"/>
</dbReference>
<dbReference type="CDD" id="cd00483">
    <property type="entry name" value="HPPK"/>
    <property type="match status" value="1"/>
</dbReference>
<keyword evidence="5" id="KW-0547">Nucleotide-binding</keyword>
<evidence type="ECO:0000256" key="6">
    <source>
        <dbReference type="ARBA" id="ARBA00022777"/>
    </source>
</evidence>
<dbReference type="PROSITE" id="PS00794">
    <property type="entry name" value="HPPK"/>
    <property type="match status" value="1"/>
</dbReference>
<dbReference type="GO" id="GO:0016301">
    <property type="term" value="F:kinase activity"/>
    <property type="evidence" value="ECO:0007669"/>
    <property type="project" value="UniProtKB-KW"/>
</dbReference>
<dbReference type="NCBIfam" id="TIGR01498">
    <property type="entry name" value="folK"/>
    <property type="match status" value="1"/>
</dbReference>
<evidence type="ECO:0000259" key="9">
    <source>
        <dbReference type="PROSITE" id="PS00794"/>
    </source>
</evidence>
<accession>D9QRZ5</accession>
<dbReference type="PANTHER" id="PTHR43071">
    <property type="entry name" value="2-AMINO-4-HYDROXY-6-HYDROXYMETHYLDIHYDROPTERIDINE PYROPHOSPHOKINASE"/>
    <property type="match status" value="1"/>
</dbReference>
<organism evidence="10 11">
    <name type="scientific">Acetohalobium arabaticum (strain ATCC 49924 / DSM 5501 / Z-7288)</name>
    <dbReference type="NCBI Taxonomy" id="574087"/>
    <lineage>
        <taxon>Bacteria</taxon>
        <taxon>Bacillati</taxon>
        <taxon>Bacillota</taxon>
        <taxon>Clostridia</taxon>
        <taxon>Halanaerobiales</taxon>
        <taxon>Halobacteroidaceae</taxon>
        <taxon>Acetohalobium</taxon>
    </lineage>
</organism>
<keyword evidence="7" id="KW-0067">ATP-binding</keyword>
<dbReference type="RefSeq" id="WP_013278731.1">
    <property type="nucleotide sequence ID" value="NC_014378.1"/>
</dbReference>
<reference evidence="10 11" key="1">
    <citation type="journal article" date="2010" name="Stand. Genomic Sci.">
        <title>Complete genome sequence of Acetohalobium arabaticum type strain (Z-7288).</title>
        <authorList>
            <person name="Sikorski J."/>
            <person name="Lapidus A."/>
            <person name="Chertkov O."/>
            <person name="Lucas S."/>
            <person name="Copeland A."/>
            <person name="Glavina Del Rio T."/>
            <person name="Nolan M."/>
            <person name="Tice H."/>
            <person name="Cheng J.F."/>
            <person name="Han C."/>
            <person name="Brambilla E."/>
            <person name="Pitluck S."/>
            <person name="Liolios K."/>
            <person name="Ivanova N."/>
            <person name="Mavromatis K."/>
            <person name="Mikhailova N."/>
            <person name="Pati A."/>
            <person name="Bruce D."/>
            <person name="Detter C."/>
            <person name="Tapia R."/>
            <person name="Goodwin L."/>
            <person name="Chen A."/>
            <person name="Palaniappan K."/>
            <person name="Land M."/>
            <person name="Hauser L."/>
            <person name="Chang Y.J."/>
            <person name="Jeffries C.D."/>
            <person name="Rohde M."/>
            <person name="Goker M."/>
            <person name="Spring S."/>
            <person name="Woyke T."/>
            <person name="Bristow J."/>
            <person name="Eisen J.A."/>
            <person name="Markowitz V."/>
            <person name="Hugenholtz P."/>
            <person name="Kyrpides N.C."/>
            <person name="Klenk H.P."/>
        </authorList>
    </citation>
    <scope>NUCLEOTIDE SEQUENCE [LARGE SCALE GENOMIC DNA]</scope>
    <source>
        <strain evidence="11">ATCC 49924 / DSM 5501 / Z-7288</strain>
    </source>
</reference>
<dbReference type="HOGENOM" id="CLU_097916_1_2_9"/>
<dbReference type="InterPro" id="IPR035907">
    <property type="entry name" value="Hppk_sf"/>
</dbReference>
<evidence type="ECO:0000256" key="4">
    <source>
        <dbReference type="ARBA" id="ARBA00022679"/>
    </source>
</evidence>
<evidence type="ECO:0000256" key="7">
    <source>
        <dbReference type="ARBA" id="ARBA00022840"/>
    </source>
</evidence>
<comment type="pathway">
    <text evidence="2">Cofactor biosynthesis; tetrahydrofolate biosynthesis; 2-amino-4-hydroxy-6-hydroxymethyl-7,8-dihydropteridine diphosphate from 7,8-dihydroneopterin triphosphate: step 4/4.</text>
</comment>
<dbReference type="InterPro" id="IPR000550">
    <property type="entry name" value="Hppk"/>
</dbReference>
<comment type="catalytic activity">
    <reaction evidence="1">
        <text>6-hydroxymethyl-7,8-dihydropterin + ATP = (7,8-dihydropterin-6-yl)methyl diphosphate + AMP + H(+)</text>
        <dbReference type="Rhea" id="RHEA:11412"/>
        <dbReference type="ChEBI" id="CHEBI:15378"/>
        <dbReference type="ChEBI" id="CHEBI:30616"/>
        <dbReference type="ChEBI" id="CHEBI:44841"/>
        <dbReference type="ChEBI" id="CHEBI:72950"/>
        <dbReference type="ChEBI" id="CHEBI:456215"/>
        <dbReference type="EC" id="2.7.6.3"/>
    </reaction>
</comment>
<dbReference type="eggNOG" id="COG0801">
    <property type="taxonomic scope" value="Bacteria"/>
</dbReference>
<evidence type="ECO:0000256" key="5">
    <source>
        <dbReference type="ARBA" id="ARBA00022741"/>
    </source>
</evidence>
<gene>
    <name evidence="10" type="ordered locus">Acear_1781</name>
</gene>
<dbReference type="STRING" id="574087.Acear_1781"/>
<dbReference type="GO" id="GO:0005524">
    <property type="term" value="F:ATP binding"/>
    <property type="evidence" value="ECO:0007669"/>
    <property type="project" value="UniProtKB-KW"/>
</dbReference>
<dbReference type="EMBL" id="CP002105">
    <property type="protein sequence ID" value="ADL13286.1"/>
    <property type="molecule type" value="Genomic_DNA"/>
</dbReference>
<proteinExistence type="predicted"/>
<keyword evidence="6 10" id="KW-0418">Kinase</keyword>
<dbReference type="Proteomes" id="UP000001661">
    <property type="component" value="Chromosome"/>
</dbReference>
<evidence type="ECO:0000256" key="8">
    <source>
        <dbReference type="ARBA" id="ARBA00022909"/>
    </source>
</evidence>
<dbReference type="Gene3D" id="3.30.70.560">
    <property type="entry name" value="7,8-Dihydro-6-hydroxymethylpterin-pyrophosphokinase HPPK"/>
    <property type="match status" value="1"/>
</dbReference>
<dbReference type="UniPathway" id="UPA00077">
    <property type="reaction ID" value="UER00155"/>
</dbReference>
<dbReference type="OrthoDB" id="9808041at2"/>
<evidence type="ECO:0000313" key="10">
    <source>
        <dbReference type="EMBL" id="ADL13286.1"/>
    </source>
</evidence>
<keyword evidence="8" id="KW-0289">Folate biosynthesis</keyword>
<dbReference type="EC" id="2.7.6.3" evidence="3"/>
<dbReference type="GO" id="GO:0046654">
    <property type="term" value="P:tetrahydrofolate biosynthetic process"/>
    <property type="evidence" value="ECO:0007669"/>
    <property type="project" value="UniProtKB-UniPathway"/>
</dbReference>
<dbReference type="SUPFAM" id="SSF55083">
    <property type="entry name" value="6-hydroxymethyl-7,8-dihydropterin pyrophosphokinase, HPPK"/>
    <property type="match status" value="1"/>
</dbReference>
<feature type="domain" description="7,8-dihydro-6-hydroxymethylpterin-pyrophosphokinase" evidence="9">
    <location>
        <begin position="88"/>
        <end position="99"/>
    </location>
</feature>